<feature type="compositionally biased region" description="Basic and acidic residues" evidence="2">
    <location>
        <begin position="340"/>
        <end position="360"/>
    </location>
</feature>
<accession>N6T6U7</accession>
<proteinExistence type="predicted"/>
<protein>
    <recommendedName>
        <fullName evidence="1">G patch domain-containing protein 4</fullName>
    </recommendedName>
</protein>
<feature type="region of interest" description="Disordered" evidence="2">
    <location>
        <begin position="319"/>
        <end position="380"/>
    </location>
</feature>
<evidence type="ECO:0000259" key="3">
    <source>
        <dbReference type="PROSITE" id="PS50174"/>
    </source>
</evidence>
<reference evidence="4 6" key="1">
    <citation type="journal article" date="2013" name="Genome Biol.">
        <title>Draft genome of the mountain pine beetle, Dendroctonus ponderosae Hopkins, a major forest pest.</title>
        <authorList>
            <person name="Keeling C.I."/>
            <person name="Yuen M.M."/>
            <person name="Liao N.Y."/>
            <person name="Docking T.R."/>
            <person name="Chan S.K."/>
            <person name="Taylor G.A."/>
            <person name="Palmquist D.L."/>
            <person name="Jackman S.D."/>
            <person name="Nguyen A."/>
            <person name="Li M."/>
            <person name="Henderson H."/>
            <person name="Janes J.K."/>
            <person name="Zhao Y."/>
            <person name="Pandoh P."/>
            <person name="Moore R."/>
            <person name="Sperling F.A."/>
            <person name="Huber D.P."/>
            <person name="Birol I."/>
            <person name="Jones S.J."/>
            <person name="Bohlmann J."/>
        </authorList>
    </citation>
    <scope>NUCLEOTIDE SEQUENCE</scope>
</reference>
<feature type="compositionally biased region" description="Basic residues" evidence="2">
    <location>
        <begin position="361"/>
        <end position="371"/>
    </location>
</feature>
<sequence length="397" mass="45501">MDFARQQLEKYGWNEGKGLGRAENGISQAIKPKLKFDNAGIGHDAAEQFTHCWWERAYNSANNNIETGNEMRKKSKDKDFEISTKTYSVQNLKNKTSLLYGSFIKTERLTENGTEHYNVPILETEPLKSYQGMTDEELFASCEGRTVHKGARHGLNLTGKLLRIEKQEKMLLKKMKKISLSEDSCSKADRKLKKLEKHKQCEGKITSLAGKDDTPSTSQISTSKKSKKRKSVTFYETVTKIYTEPDSKVVPVRDDNSGSDEGIEKDLLNNNNEVNVDHDRAFEETSRMDMSTQKKKFFEKRRMEAKLCSTASKFLESVSTKTEDHAMQVEKHCTSKKRKRLEEKVDLSNKRKSIETPELSKKKKNKKKKHKISPEEAKVMKSISKSLKSFCRISESN</sequence>
<evidence type="ECO:0000313" key="5">
    <source>
        <dbReference type="EnsemblMetazoa" id="XP_019762000.1"/>
    </source>
</evidence>
<dbReference type="Pfam" id="PF01585">
    <property type="entry name" value="G-patch"/>
    <property type="match status" value="1"/>
</dbReference>
<dbReference type="SMART" id="SM00443">
    <property type="entry name" value="G_patch"/>
    <property type="match status" value="1"/>
</dbReference>
<dbReference type="PROSITE" id="PS50174">
    <property type="entry name" value="G_PATCH"/>
    <property type="match status" value="1"/>
</dbReference>
<dbReference type="PANTHER" id="PTHR23149">
    <property type="entry name" value="G PATCH DOMAIN CONTAINING PROTEIN"/>
    <property type="match status" value="1"/>
</dbReference>
<dbReference type="EMBL" id="KB740994">
    <property type="protein sequence ID" value="ENN75954.1"/>
    <property type="molecule type" value="Genomic_DNA"/>
</dbReference>
<dbReference type="Proteomes" id="UP000019118">
    <property type="component" value="Unassembled WGS sequence"/>
</dbReference>
<dbReference type="PANTHER" id="PTHR23149:SF9">
    <property type="entry name" value="G PATCH DOMAIN-CONTAINING PROTEIN 4"/>
    <property type="match status" value="1"/>
</dbReference>
<dbReference type="OrthoDB" id="10019757at2759"/>
<evidence type="ECO:0000313" key="6">
    <source>
        <dbReference type="Proteomes" id="UP000019118"/>
    </source>
</evidence>
<evidence type="ECO:0000313" key="4">
    <source>
        <dbReference type="EMBL" id="ENN75954.1"/>
    </source>
</evidence>
<evidence type="ECO:0000256" key="1">
    <source>
        <dbReference type="ARBA" id="ARBA00040365"/>
    </source>
</evidence>
<evidence type="ECO:0000256" key="2">
    <source>
        <dbReference type="SAM" id="MobiDB-lite"/>
    </source>
</evidence>
<keyword evidence="6" id="KW-1185">Reference proteome</keyword>
<feature type="region of interest" description="Disordered" evidence="2">
    <location>
        <begin position="206"/>
        <end position="226"/>
    </location>
</feature>
<dbReference type="OMA" id="CWWERAY"/>
<dbReference type="AlphaFoldDB" id="N6T6U7"/>
<dbReference type="EnsemblMetazoa" id="XM_019906441.1">
    <property type="protein sequence ID" value="XP_019762000.1"/>
    <property type="gene ID" value="LOC109538968"/>
</dbReference>
<dbReference type="GO" id="GO:0005730">
    <property type="term" value="C:nucleolus"/>
    <property type="evidence" value="ECO:0007669"/>
    <property type="project" value="TreeGrafter"/>
</dbReference>
<gene>
    <name evidence="4" type="ORF">YQE_07489</name>
</gene>
<feature type="domain" description="G-patch" evidence="3">
    <location>
        <begin position="1"/>
        <end position="46"/>
    </location>
</feature>
<dbReference type="HOGENOM" id="CLU_047130_0_0_1"/>
<dbReference type="KEGG" id="dpa:109538968"/>
<name>N6T6U7_DENPD</name>
<dbReference type="GO" id="GO:0003676">
    <property type="term" value="F:nucleic acid binding"/>
    <property type="evidence" value="ECO:0007669"/>
    <property type="project" value="InterPro"/>
</dbReference>
<organism evidence="4">
    <name type="scientific">Dendroctonus ponderosae</name>
    <name type="common">Mountain pine beetle</name>
    <dbReference type="NCBI Taxonomy" id="77166"/>
    <lineage>
        <taxon>Eukaryota</taxon>
        <taxon>Metazoa</taxon>
        <taxon>Ecdysozoa</taxon>
        <taxon>Arthropoda</taxon>
        <taxon>Hexapoda</taxon>
        <taxon>Insecta</taxon>
        <taxon>Pterygota</taxon>
        <taxon>Neoptera</taxon>
        <taxon>Endopterygota</taxon>
        <taxon>Coleoptera</taxon>
        <taxon>Polyphaga</taxon>
        <taxon>Cucujiformia</taxon>
        <taxon>Curculionidae</taxon>
        <taxon>Scolytinae</taxon>
        <taxon>Dendroctonus</taxon>
    </lineage>
</organism>
<feature type="non-terminal residue" evidence="4">
    <location>
        <position position="1"/>
    </location>
</feature>
<dbReference type="InterPro" id="IPR050656">
    <property type="entry name" value="PINX1"/>
</dbReference>
<reference evidence="5" key="2">
    <citation type="submission" date="2024-08" db="UniProtKB">
        <authorList>
            <consortium name="EnsemblMetazoa"/>
        </authorList>
    </citation>
    <scope>IDENTIFICATION</scope>
</reference>
<feature type="compositionally biased region" description="Basic and acidic residues" evidence="2">
    <location>
        <begin position="321"/>
        <end position="333"/>
    </location>
</feature>
<dbReference type="InterPro" id="IPR000467">
    <property type="entry name" value="G_patch_dom"/>
</dbReference>